<dbReference type="Pfam" id="PF13844">
    <property type="entry name" value="Glyco_transf_41"/>
    <property type="match status" value="2"/>
</dbReference>
<organism evidence="7 8">
    <name type="scientific">Caballeronia glebae</name>
    <dbReference type="NCBI Taxonomy" id="1777143"/>
    <lineage>
        <taxon>Bacteria</taxon>
        <taxon>Pseudomonadati</taxon>
        <taxon>Pseudomonadota</taxon>
        <taxon>Betaproteobacteria</taxon>
        <taxon>Burkholderiales</taxon>
        <taxon>Burkholderiaceae</taxon>
        <taxon>Caballeronia</taxon>
    </lineage>
</organism>
<evidence type="ECO:0000256" key="2">
    <source>
        <dbReference type="ARBA" id="ARBA00022676"/>
    </source>
</evidence>
<evidence type="ECO:0000259" key="6">
    <source>
        <dbReference type="Pfam" id="PF13844"/>
    </source>
</evidence>
<evidence type="ECO:0000256" key="1">
    <source>
        <dbReference type="ARBA" id="ARBA00004922"/>
    </source>
</evidence>
<evidence type="ECO:0000313" key="8">
    <source>
        <dbReference type="Proteomes" id="UP000054596"/>
    </source>
</evidence>
<protein>
    <submittedName>
        <fullName evidence="7">TPR domain-containing protein</fullName>
    </submittedName>
</protein>
<dbReference type="STRING" id="1777143.AWB82_02329"/>
<dbReference type="PANTHER" id="PTHR44835">
    <property type="entry name" value="UDP-N-ACETYLGLUCOSAMINE--PEPTIDE N-ACETYLGLUCOSAMINYLTRANSFERASE SPINDLY-RELATED"/>
    <property type="match status" value="1"/>
</dbReference>
<dbReference type="SUPFAM" id="SSF53756">
    <property type="entry name" value="UDP-Glycosyltransferase/glycogen phosphorylase"/>
    <property type="match status" value="1"/>
</dbReference>
<feature type="domain" description="O-GlcNAc transferase C-terminal" evidence="6">
    <location>
        <begin position="203"/>
        <end position="375"/>
    </location>
</feature>
<keyword evidence="8" id="KW-1185">Reference proteome</keyword>
<sequence length="392" mass="43967">MPPSRRFAKHFETPYLAREAVYPNDRSPARRLRVGYVSPDFRNHCQALFMRPLLKSHDHEAVKVYCYSSASTPDNVTQELKGYADIWRDVHKLDDDELAAQIREDRIDILVDLTMHMSTARPLLFARRPAPVQVAWLAYPGTTGLSSIGYRFTDSWLDPLGDTAADARYSEKSIRLADTFWCYEPLNGDIEPGPLPADSAGHITFGCLNNPCKLTDHTFGLWAEVLRAVPDSRLKLLLGHGGAREAVRGKFAALGIDPARLDFLEYQQREQYLRTYCEIDLVLDTFPYNGHTTSLDALWMGVPVATAIGKTPAARAGYSLLSNLGLSELAAANEQGFIETAVALSLNRPRLRELRAELRQRMRDSALMDGARFARAIEHGFVTAWKDWLATA</sequence>
<dbReference type="InterPro" id="IPR051939">
    <property type="entry name" value="Glycosyltr_41/O-GlcNAc_trsf"/>
</dbReference>
<gene>
    <name evidence="7" type="ORF">AWB82_02329</name>
</gene>
<proteinExistence type="predicted"/>
<keyword evidence="2" id="KW-0328">Glycosyltransferase</keyword>
<feature type="domain" description="O-GlcNAc transferase C-terminal" evidence="6">
    <location>
        <begin position="22"/>
        <end position="181"/>
    </location>
</feature>
<dbReference type="OrthoDB" id="101857at2"/>
<evidence type="ECO:0000256" key="5">
    <source>
        <dbReference type="ARBA" id="ARBA00022803"/>
    </source>
</evidence>
<dbReference type="EMBL" id="FCOJ02000013">
    <property type="protein sequence ID" value="SAK57042.1"/>
    <property type="molecule type" value="Genomic_DNA"/>
</dbReference>
<dbReference type="AlphaFoldDB" id="A0A158AGU5"/>
<accession>A0A158AGU5</accession>
<evidence type="ECO:0000256" key="3">
    <source>
        <dbReference type="ARBA" id="ARBA00022679"/>
    </source>
</evidence>
<dbReference type="PANTHER" id="PTHR44835:SF1">
    <property type="entry name" value="PROTEIN O-GLCNAC TRANSFERASE"/>
    <property type="match status" value="1"/>
</dbReference>
<keyword evidence="3" id="KW-0808">Transferase</keyword>
<dbReference type="Gene3D" id="3.40.50.11380">
    <property type="match status" value="1"/>
</dbReference>
<evidence type="ECO:0000313" key="7">
    <source>
        <dbReference type="EMBL" id="SAK57042.1"/>
    </source>
</evidence>
<name>A0A158AGU5_9BURK</name>
<dbReference type="InterPro" id="IPR029489">
    <property type="entry name" value="OGT/SEC/SPY_C"/>
</dbReference>
<reference evidence="7" key="1">
    <citation type="submission" date="2016-01" db="EMBL/GenBank/DDBJ databases">
        <authorList>
            <person name="Peeters C."/>
        </authorList>
    </citation>
    <scope>NUCLEOTIDE SEQUENCE [LARGE SCALE GENOMIC DNA]</scope>
    <source>
        <strain evidence="7">LMG 29325</strain>
    </source>
</reference>
<dbReference type="RefSeq" id="WP_086967270.1">
    <property type="nucleotide sequence ID" value="NZ_FCOJ02000013.1"/>
</dbReference>
<dbReference type="Proteomes" id="UP000054596">
    <property type="component" value="Unassembled WGS sequence"/>
</dbReference>
<keyword evidence="4" id="KW-0677">Repeat</keyword>
<keyword evidence="5" id="KW-0802">TPR repeat</keyword>
<dbReference type="GO" id="GO:0016757">
    <property type="term" value="F:glycosyltransferase activity"/>
    <property type="evidence" value="ECO:0007669"/>
    <property type="project" value="UniProtKB-KW"/>
</dbReference>
<evidence type="ECO:0000256" key="4">
    <source>
        <dbReference type="ARBA" id="ARBA00022737"/>
    </source>
</evidence>
<comment type="pathway">
    <text evidence="1">Protein modification; protein glycosylation.</text>
</comment>
<dbReference type="Gene3D" id="3.40.50.2000">
    <property type="entry name" value="Glycogen Phosphorylase B"/>
    <property type="match status" value="1"/>
</dbReference>
<comment type="caution">
    <text evidence="7">The sequence shown here is derived from an EMBL/GenBank/DDBJ whole genome shotgun (WGS) entry which is preliminary data.</text>
</comment>